<dbReference type="EMBL" id="JABTXY010000023">
    <property type="protein sequence ID" value="NYV41970.1"/>
    <property type="molecule type" value="Genomic_DNA"/>
</dbReference>
<reference evidence="2 3" key="1">
    <citation type="submission" date="2020-05" db="EMBL/GenBank/DDBJ databases">
        <title>The draft genome of Cronobacter sakazakii strain 145005.</title>
        <authorList>
            <person name="Yang J."/>
            <person name="Liu L."/>
            <person name="Feng Y."/>
            <person name="Zong Z."/>
        </authorList>
    </citation>
    <scope>NUCLEOTIDE SEQUENCE [LARGE SCALE GENOMIC DNA]</scope>
    <source>
        <strain evidence="2 3">145005</strain>
    </source>
</reference>
<gene>
    <name evidence="2" type="ORF">HRR37_06090</name>
</gene>
<dbReference type="SMART" id="SM00849">
    <property type="entry name" value="Lactamase_B"/>
    <property type="match status" value="1"/>
</dbReference>
<evidence type="ECO:0000259" key="1">
    <source>
        <dbReference type="SMART" id="SM00849"/>
    </source>
</evidence>
<accession>A0A853H0J2</accession>
<dbReference type="Gene3D" id="3.60.15.10">
    <property type="entry name" value="Ribonuclease Z/Hydroxyacylglutathione hydrolase-like"/>
    <property type="match status" value="1"/>
</dbReference>
<comment type="caution">
    <text evidence="2">The sequence shown here is derived from an EMBL/GenBank/DDBJ whole genome shotgun (WGS) entry which is preliminary data.</text>
</comment>
<dbReference type="PANTHER" id="PTHR13754">
    <property type="entry name" value="METALLO-BETA-LACTAMASE SUPERFAMILY PROTEIN"/>
    <property type="match status" value="1"/>
</dbReference>
<dbReference type="GO" id="GO:0016787">
    <property type="term" value="F:hydrolase activity"/>
    <property type="evidence" value="ECO:0007669"/>
    <property type="project" value="UniProtKB-KW"/>
</dbReference>
<protein>
    <submittedName>
        <fullName evidence="2">MBL fold metallo-hydrolase</fullName>
    </submittedName>
</protein>
<feature type="domain" description="Metallo-beta-lactamase" evidence="1">
    <location>
        <begin position="25"/>
        <end position="182"/>
    </location>
</feature>
<dbReference type="PANTHER" id="PTHR13754:SF13">
    <property type="entry name" value="METALLO-BETA-LACTAMASE SUPERFAMILY PROTEIN (AFU_ORTHOLOGUE AFUA_3G07630)"/>
    <property type="match status" value="1"/>
</dbReference>
<dbReference type="RefSeq" id="WP_180208608.1">
    <property type="nucleotide sequence ID" value="NZ_JABTXY010000023.1"/>
</dbReference>
<dbReference type="InterPro" id="IPR041712">
    <property type="entry name" value="DHPS-like_MBL-fold"/>
</dbReference>
<organism evidence="2 3">
    <name type="scientific">Cronobacter sakazakii</name>
    <name type="common">Enterobacter sakazakii</name>
    <dbReference type="NCBI Taxonomy" id="28141"/>
    <lineage>
        <taxon>Bacteria</taxon>
        <taxon>Pseudomonadati</taxon>
        <taxon>Pseudomonadota</taxon>
        <taxon>Gammaproteobacteria</taxon>
        <taxon>Enterobacterales</taxon>
        <taxon>Enterobacteriaceae</taxon>
        <taxon>Cronobacter</taxon>
    </lineage>
</organism>
<dbReference type="Proteomes" id="UP000548673">
    <property type="component" value="Unassembled WGS sequence"/>
</dbReference>
<name>A0A853H0J2_CROSK</name>
<dbReference type="SUPFAM" id="SSF56281">
    <property type="entry name" value="Metallo-hydrolase/oxidoreductase"/>
    <property type="match status" value="1"/>
</dbReference>
<keyword evidence="2" id="KW-0378">Hydrolase</keyword>
<dbReference type="InterPro" id="IPR036866">
    <property type="entry name" value="RibonucZ/Hydroxyglut_hydro"/>
</dbReference>
<dbReference type="AlphaFoldDB" id="A0A853H0J2"/>
<dbReference type="GO" id="GO:0016740">
    <property type="term" value="F:transferase activity"/>
    <property type="evidence" value="ECO:0007669"/>
    <property type="project" value="TreeGrafter"/>
</dbReference>
<dbReference type="InterPro" id="IPR001279">
    <property type="entry name" value="Metallo-B-lactamas"/>
</dbReference>
<dbReference type="CDD" id="cd07713">
    <property type="entry name" value="DHPS-like_MBL-fold"/>
    <property type="match status" value="1"/>
</dbReference>
<sequence>MNLKISVLLENRLNTGSADKLIAKPGLSLFIEDEHDSILFDTGPDGSFIHNAALMGIHLTNLTAAILSHGHYDHCGGVPWLPRNCRIVCHPLIHSERYSAFTFFRYSAKIKKLSLDIDCAHNHMEYSSTPINLGERFMWSGEIPVSNSNAYGIIGGNNGGMDYVQDEGALIYKSDRDLAPPFPGNAANLLI</sequence>
<dbReference type="Pfam" id="PF00753">
    <property type="entry name" value="Lactamase_B"/>
    <property type="match status" value="1"/>
</dbReference>
<proteinExistence type="predicted"/>
<evidence type="ECO:0000313" key="3">
    <source>
        <dbReference type="Proteomes" id="UP000548673"/>
    </source>
</evidence>
<dbReference type="InterPro" id="IPR052926">
    <property type="entry name" value="Metallo-beta-lactamase_dom"/>
</dbReference>
<evidence type="ECO:0000313" key="2">
    <source>
        <dbReference type="EMBL" id="NYV41970.1"/>
    </source>
</evidence>